<gene>
    <name evidence="8" type="ORF">ALO_19037</name>
</gene>
<protein>
    <recommendedName>
        <fullName evidence="6">Flagellar secretion chaperone FliS</fullName>
    </recommendedName>
</protein>
<dbReference type="PIRSF" id="PIRSF039090">
    <property type="entry name" value="Flis"/>
    <property type="match status" value="1"/>
</dbReference>
<keyword evidence="3 6" id="KW-0963">Cytoplasm</keyword>
<dbReference type="OrthoDB" id="1524959at2"/>
<dbReference type="GO" id="GO:0044780">
    <property type="term" value="P:bacterial-type flagellum assembly"/>
    <property type="evidence" value="ECO:0007669"/>
    <property type="project" value="InterPro"/>
</dbReference>
<evidence type="ECO:0000313" key="8">
    <source>
        <dbReference type="EMBL" id="EGO62300.1"/>
    </source>
</evidence>
<keyword evidence="8" id="KW-0282">Flagellum</keyword>
<dbReference type="Gene3D" id="1.20.120.340">
    <property type="entry name" value="Flagellar protein FliS"/>
    <property type="match status" value="1"/>
</dbReference>
<dbReference type="PANTHER" id="PTHR34773:SF1">
    <property type="entry name" value="FLAGELLAR SECRETION CHAPERONE FLIS"/>
    <property type="match status" value="1"/>
</dbReference>
<sequence>MNLASTANAYKNQQIMTASPEELTLMLYNGALKFMTESVQAIEEKKYEKAHETNIRSQNIIREFMTTLDMQYELSHNLYEIYDYMHRSLIEANLKKDAAKLKEIRDLLRELRDAWAEAMKRARQDRVGAAVGK</sequence>
<dbReference type="SUPFAM" id="SSF101116">
    <property type="entry name" value="Flagellar export chaperone FliS"/>
    <property type="match status" value="1"/>
</dbReference>
<reference evidence="8 9" key="1">
    <citation type="journal article" date="2011" name="EMBO J.">
        <title>Structural diversity of bacterial flagellar motors.</title>
        <authorList>
            <person name="Chen S."/>
            <person name="Beeby M."/>
            <person name="Murphy G.E."/>
            <person name="Leadbetter J.R."/>
            <person name="Hendrixson D.R."/>
            <person name="Briegel A."/>
            <person name="Li Z."/>
            <person name="Shi J."/>
            <person name="Tocheva E.I."/>
            <person name="Muller A."/>
            <person name="Dobro M.J."/>
            <person name="Jensen G.J."/>
        </authorList>
    </citation>
    <scope>NUCLEOTIDE SEQUENCE [LARGE SCALE GENOMIC DNA]</scope>
    <source>
        <strain evidence="8 9">DSM 6540</strain>
    </source>
</reference>
<evidence type="ECO:0000256" key="7">
    <source>
        <dbReference type="SAM" id="Coils"/>
    </source>
</evidence>
<dbReference type="PANTHER" id="PTHR34773">
    <property type="entry name" value="FLAGELLAR SECRETION CHAPERONE FLIS"/>
    <property type="match status" value="1"/>
</dbReference>
<keyword evidence="9" id="KW-1185">Reference proteome</keyword>
<keyword evidence="8" id="KW-0969">Cilium</keyword>
<keyword evidence="4 6" id="KW-1005">Bacterial flagellum biogenesis</keyword>
<dbReference type="eggNOG" id="COG1516">
    <property type="taxonomic scope" value="Bacteria"/>
</dbReference>
<dbReference type="EMBL" id="AFGF01000234">
    <property type="protein sequence ID" value="EGO62300.1"/>
    <property type="molecule type" value="Genomic_DNA"/>
</dbReference>
<keyword evidence="5" id="KW-0143">Chaperone</keyword>
<comment type="caution">
    <text evidence="8">The sequence shown here is derived from an EMBL/GenBank/DDBJ whole genome shotgun (WGS) entry which is preliminary data.</text>
</comment>
<comment type="similarity">
    <text evidence="2 6">Belongs to the FliS family.</text>
</comment>
<dbReference type="AlphaFoldDB" id="F7NNW6"/>
<name>F7NNW6_9FIRM</name>
<evidence type="ECO:0000256" key="5">
    <source>
        <dbReference type="ARBA" id="ARBA00023186"/>
    </source>
</evidence>
<dbReference type="InterPro" id="IPR003713">
    <property type="entry name" value="FliS"/>
</dbReference>
<organism evidence="8 9">
    <name type="scientific">Acetonema longum DSM 6540</name>
    <dbReference type="NCBI Taxonomy" id="1009370"/>
    <lineage>
        <taxon>Bacteria</taxon>
        <taxon>Bacillati</taxon>
        <taxon>Bacillota</taxon>
        <taxon>Negativicutes</taxon>
        <taxon>Acetonemataceae</taxon>
        <taxon>Acetonema</taxon>
    </lineage>
</organism>
<keyword evidence="7" id="KW-0175">Coiled coil</keyword>
<keyword evidence="8" id="KW-0966">Cell projection</keyword>
<dbReference type="RefSeq" id="WP_004098960.1">
    <property type="nucleotide sequence ID" value="NZ_AFGF01000234.1"/>
</dbReference>
<dbReference type="Proteomes" id="UP000003240">
    <property type="component" value="Unassembled WGS sequence"/>
</dbReference>
<feature type="coiled-coil region" evidence="7">
    <location>
        <begin position="94"/>
        <end position="121"/>
    </location>
</feature>
<evidence type="ECO:0000256" key="4">
    <source>
        <dbReference type="ARBA" id="ARBA00022795"/>
    </source>
</evidence>
<dbReference type="Pfam" id="PF02561">
    <property type="entry name" value="FliS"/>
    <property type="match status" value="1"/>
</dbReference>
<dbReference type="NCBIfam" id="TIGR00208">
    <property type="entry name" value="fliS"/>
    <property type="match status" value="1"/>
</dbReference>
<dbReference type="STRING" id="1009370.ALO_19037"/>
<dbReference type="GO" id="GO:0005829">
    <property type="term" value="C:cytosol"/>
    <property type="evidence" value="ECO:0007669"/>
    <property type="project" value="UniProtKB-SubCell"/>
</dbReference>
<accession>F7NNW6</accession>
<dbReference type="CDD" id="cd16098">
    <property type="entry name" value="FliS"/>
    <property type="match status" value="1"/>
</dbReference>
<dbReference type="InterPro" id="IPR036584">
    <property type="entry name" value="FliS_sf"/>
</dbReference>
<evidence type="ECO:0000256" key="1">
    <source>
        <dbReference type="ARBA" id="ARBA00004514"/>
    </source>
</evidence>
<evidence type="ECO:0000313" key="9">
    <source>
        <dbReference type="Proteomes" id="UP000003240"/>
    </source>
</evidence>
<evidence type="ECO:0000256" key="3">
    <source>
        <dbReference type="ARBA" id="ARBA00022490"/>
    </source>
</evidence>
<comment type="subcellular location">
    <subcellularLocation>
        <location evidence="1 6">Cytoplasm</location>
        <location evidence="1 6">Cytosol</location>
    </subcellularLocation>
</comment>
<evidence type="ECO:0000256" key="6">
    <source>
        <dbReference type="PIRNR" id="PIRNR039090"/>
    </source>
</evidence>
<evidence type="ECO:0000256" key="2">
    <source>
        <dbReference type="ARBA" id="ARBA00008787"/>
    </source>
</evidence>
<proteinExistence type="inferred from homology"/>
<dbReference type="GO" id="GO:0071973">
    <property type="term" value="P:bacterial-type flagellum-dependent cell motility"/>
    <property type="evidence" value="ECO:0007669"/>
    <property type="project" value="TreeGrafter"/>
</dbReference>